<organism evidence="9">
    <name type="scientific">Ananas comosus var. bracteatus</name>
    <name type="common">red pineapple</name>
    <dbReference type="NCBI Taxonomy" id="296719"/>
    <lineage>
        <taxon>Eukaryota</taxon>
        <taxon>Viridiplantae</taxon>
        <taxon>Streptophyta</taxon>
        <taxon>Embryophyta</taxon>
        <taxon>Tracheophyta</taxon>
        <taxon>Spermatophyta</taxon>
        <taxon>Magnoliopsida</taxon>
        <taxon>Liliopsida</taxon>
        <taxon>Poales</taxon>
        <taxon>Bromeliaceae</taxon>
        <taxon>Bromelioideae</taxon>
        <taxon>Ananas</taxon>
    </lineage>
</organism>
<comment type="catalytic activity">
    <reaction evidence="7">
        <text>a 5'-end (5'-triphosphoguanosine)-ribonucleoside in mRNA + S-adenosyl-L-methionine = a 5'-end (N(7)-methyl 5'-triphosphoguanosine)-ribonucleoside in mRNA + S-adenosyl-L-homocysteine</text>
        <dbReference type="Rhea" id="RHEA:67008"/>
        <dbReference type="Rhea" id="RHEA-COMP:17166"/>
        <dbReference type="Rhea" id="RHEA-COMP:17167"/>
        <dbReference type="ChEBI" id="CHEBI:57856"/>
        <dbReference type="ChEBI" id="CHEBI:59789"/>
        <dbReference type="ChEBI" id="CHEBI:156461"/>
        <dbReference type="ChEBI" id="CHEBI:167617"/>
        <dbReference type="EC" id="2.1.1.56"/>
    </reaction>
</comment>
<keyword evidence="3" id="KW-0808">Transferase</keyword>
<protein>
    <recommendedName>
        <fullName evidence="1">mRNA (guanine-N(7))-methyltransferase</fullName>
        <ecNumber evidence="1">2.1.1.56</ecNumber>
    </recommendedName>
</protein>
<feature type="domain" description="MRNA cap 0 methyltransferase" evidence="8">
    <location>
        <begin position="15"/>
        <end position="181"/>
    </location>
</feature>
<dbReference type="GO" id="GO:0003723">
    <property type="term" value="F:RNA binding"/>
    <property type="evidence" value="ECO:0007669"/>
    <property type="project" value="UniProtKB-KW"/>
</dbReference>
<evidence type="ECO:0000256" key="4">
    <source>
        <dbReference type="ARBA" id="ARBA00022691"/>
    </source>
</evidence>
<dbReference type="GO" id="GO:0005634">
    <property type="term" value="C:nucleus"/>
    <property type="evidence" value="ECO:0007669"/>
    <property type="project" value="TreeGrafter"/>
</dbReference>
<dbReference type="InterPro" id="IPR004971">
    <property type="entry name" value="mRNA_G-N7_MeTrfase_dom"/>
</dbReference>
<proteinExistence type="predicted"/>
<dbReference type="SUPFAM" id="SSF53335">
    <property type="entry name" value="S-adenosyl-L-methionine-dependent methyltransferases"/>
    <property type="match status" value="1"/>
</dbReference>
<keyword evidence="4" id="KW-0949">S-adenosyl-L-methionine</keyword>
<dbReference type="CDD" id="cd02440">
    <property type="entry name" value="AdoMet_MTases"/>
    <property type="match status" value="1"/>
</dbReference>
<dbReference type="PANTHER" id="PTHR12189">
    <property type="entry name" value="MRNA GUANINE-7- METHYLTRANSFERASE"/>
    <property type="match status" value="1"/>
</dbReference>
<dbReference type="InterPro" id="IPR029063">
    <property type="entry name" value="SAM-dependent_MTases_sf"/>
</dbReference>
<keyword evidence="5" id="KW-0694">RNA-binding</keyword>
<dbReference type="GO" id="GO:0004482">
    <property type="term" value="F:mRNA 5'-cap (guanine-N7-)-methyltransferase activity"/>
    <property type="evidence" value="ECO:0007669"/>
    <property type="project" value="UniProtKB-EC"/>
</dbReference>
<evidence type="ECO:0000256" key="6">
    <source>
        <dbReference type="ARBA" id="ARBA00023042"/>
    </source>
</evidence>
<gene>
    <name evidence="9" type="ORF">CB5_LOCUS10640</name>
</gene>
<dbReference type="AlphaFoldDB" id="A0A6V7P9C2"/>
<evidence type="ECO:0000256" key="2">
    <source>
        <dbReference type="ARBA" id="ARBA00022603"/>
    </source>
</evidence>
<evidence type="ECO:0000313" key="9">
    <source>
        <dbReference type="EMBL" id="CAD1827429.1"/>
    </source>
</evidence>
<keyword evidence="6" id="KW-0507">mRNA processing</keyword>
<name>A0A6V7P9C2_ANACO</name>
<keyword evidence="2" id="KW-0489">Methyltransferase</keyword>
<dbReference type="Pfam" id="PF03291">
    <property type="entry name" value="mRNA_G-N7_MeTrfase"/>
    <property type="match status" value="1"/>
</dbReference>
<evidence type="ECO:0000256" key="5">
    <source>
        <dbReference type="ARBA" id="ARBA00022884"/>
    </source>
</evidence>
<dbReference type="EC" id="2.1.1.56" evidence="1"/>
<keyword evidence="6" id="KW-0506">mRNA capping</keyword>
<evidence type="ECO:0000259" key="8">
    <source>
        <dbReference type="PROSITE" id="PS51562"/>
    </source>
</evidence>
<accession>A0A6V7P9C2</accession>
<dbReference type="InterPro" id="IPR039753">
    <property type="entry name" value="RG7MT1"/>
</dbReference>
<dbReference type="EMBL" id="LR862146">
    <property type="protein sequence ID" value="CAD1827429.1"/>
    <property type="molecule type" value="Genomic_DNA"/>
</dbReference>
<reference evidence="9" key="1">
    <citation type="submission" date="2020-07" db="EMBL/GenBank/DDBJ databases">
        <authorList>
            <person name="Lin J."/>
        </authorList>
    </citation>
    <scope>NUCLEOTIDE SEQUENCE</scope>
</reference>
<dbReference type="PANTHER" id="PTHR12189:SF3">
    <property type="entry name" value="MRNA (GUANINE-N(7))-METHYLTRANSFERASE"/>
    <property type="match status" value="1"/>
</dbReference>
<evidence type="ECO:0000256" key="3">
    <source>
        <dbReference type="ARBA" id="ARBA00022679"/>
    </source>
</evidence>
<sequence>MTAPAAASAIGAPQPPPPVHHRLYEFAQAALIKIFAFPYATVCDLYCGVGAFADKWDDAQIGHFIGIDPSASGIISEPRDICESQRKPYIADFCDLDPCTSDLEIQLQDKGIPADIVCCLRHLQSCFESEERARRFLHNVSLLLKPGGYFFGITPDSSTIWANEVEDVAMPDSAKLDFFLK</sequence>
<dbReference type="Gene3D" id="3.40.50.150">
    <property type="entry name" value="Vaccinia Virus protein VP39"/>
    <property type="match status" value="1"/>
</dbReference>
<evidence type="ECO:0000256" key="7">
    <source>
        <dbReference type="ARBA" id="ARBA00044712"/>
    </source>
</evidence>
<dbReference type="PROSITE" id="PS51562">
    <property type="entry name" value="RNA_CAP0_MT"/>
    <property type="match status" value="1"/>
</dbReference>
<evidence type="ECO:0000256" key="1">
    <source>
        <dbReference type="ARBA" id="ARBA00011926"/>
    </source>
</evidence>